<dbReference type="EC" id="5.4.2.12" evidence="9 10"/>
<dbReference type="InterPro" id="IPR005995">
    <property type="entry name" value="Pgm_bpd_ind"/>
</dbReference>
<dbReference type="PATRIC" id="fig|60890.4.peg.1768"/>
<comment type="pathway">
    <text evidence="3 9">Carbohydrate degradation; glycolysis; pyruvate from D-glyceraldehyde 3-phosphate: step 3/5.</text>
</comment>
<dbReference type="Gene3D" id="3.40.1450.10">
    <property type="entry name" value="BPG-independent phosphoglycerate mutase, domain B"/>
    <property type="match status" value="1"/>
</dbReference>
<dbReference type="SUPFAM" id="SSF64158">
    <property type="entry name" value="2,3-Bisphosphoglycerate-independent phosphoglycerate mutase, substrate-binding domain"/>
    <property type="match status" value="1"/>
</dbReference>
<evidence type="ECO:0000256" key="9">
    <source>
        <dbReference type="HAMAP-Rule" id="MF_01038"/>
    </source>
</evidence>
<comment type="similarity">
    <text evidence="4 9">Belongs to the BPG-independent phosphoglycerate mutase family.</text>
</comment>
<feature type="binding site" evidence="9 13">
    <location>
        <position position="68"/>
    </location>
    <ligand>
        <name>Mn(2+)</name>
        <dbReference type="ChEBI" id="CHEBI:29035"/>
        <label>2</label>
    </ligand>
</feature>
<feature type="binding site" evidence="9 13">
    <location>
        <position position="18"/>
    </location>
    <ligand>
        <name>Mn(2+)</name>
        <dbReference type="ChEBI" id="CHEBI:29035"/>
        <label>2</label>
    </ligand>
</feature>
<reference evidence="16 18" key="1">
    <citation type="submission" date="2016-04" db="EMBL/GenBank/DDBJ databases">
        <authorList>
            <person name="Evans L.H."/>
            <person name="Alamgir A."/>
            <person name="Owens N."/>
            <person name="Weber N.D."/>
            <person name="Virtaneva K."/>
            <person name="Barbian K."/>
            <person name="Babar A."/>
            <person name="Rosenke K."/>
        </authorList>
    </citation>
    <scope>NUCLEOTIDE SEQUENCE [LARGE SCALE GENOMIC DNA]</scope>
    <source>
        <strain evidence="16 18">JL2886</strain>
    </source>
</reference>
<feature type="binding site" evidence="9 13">
    <location>
        <position position="461"/>
    </location>
    <ligand>
        <name>Mn(2+)</name>
        <dbReference type="ChEBI" id="CHEBI:29035"/>
        <label>1</label>
    </ligand>
</feature>
<evidence type="ECO:0000256" key="13">
    <source>
        <dbReference type="PIRSR" id="PIRSR001492-3"/>
    </source>
</evidence>
<comment type="cofactor">
    <cofactor evidence="9">
        <name>Mn(2+)</name>
        <dbReference type="ChEBI" id="CHEBI:29035"/>
    </cofactor>
    <text evidence="9">Binds 2 manganese ions per subunit.</text>
</comment>
<evidence type="ECO:0000259" key="15">
    <source>
        <dbReference type="Pfam" id="PF06415"/>
    </source>
</evidence>
<keyword evidence="6 9" id="KW-0324">Glycolysis</keyword>
<keyword evidence="5 9" id="KW-0479">Metal-binding</keyword>
<feature type="binding site" evidence="9 13">
    <location>
        <position position="442"/>
    </location>
    <ligand>
        <name>Mn(2+)</name>
        <dbReference type="ChEBI" id="CHEBI:29035"/>
        <label>2</label>
    </ligand>
</feature>
<accession>A0A1B0ZRB3</accession>
<dbReference type="CDD" id="cd16010">
    <property type="entry name" value="iPGM"/>
    <property type="match status" value="1"/>
</dbReference>
<dbReference type="EMBL" id="JARCJK010000010">
    <property type="protein sequence ID" value="MDE4167495.1"/>
    <property type="molecule type" value="Genomic_DNA"/>
</dbReference>
<name>A0A1B0ZRB3_9RHOB</name>
<dbReference type="GO" id="GO:0004619">
    <property type="term" value="F:phosphoglycerate mutase activity"/>
    <property type="evidence" value="ECO:0007669"/>
    <property type="project" value="UniProtKB-UniRule"/>
</dbReference>
<evidence type="ECO:0000313" key="19">
    <source>
        <dbReference type="Proteomes" id="UP001218364"/>
    </source>
</evidence>
<dbReference type="Proteomes" id="UP001218364">
    <property type="component" value="Unassembled WGS sequence"/>
</dbReference>
<feature type="active site" description="Phosphoserine intermediate" evidence="9 11">
    <location>
        <position position="68"/>
    </location>
</feature>
<dbReference type="RefSeq" id="WP_065271652.1">
    <property type="nucleotide sequence ID" value="NZ_CP015124.1"/>
</dbReference>
<evidence type="ECO:0000256" key="11">
    <source>
        <dbReference type="PIRSR" id="PIRSR001492-1"/>
    </source>
</evidence>
<gene>
    <name evidence="9 16" type="primary">gpmI</name>
    <name evidence="16" type="ORF">JL2886_01811</name>
    <name evidence="17" type="ORF">PXK24_17490</name>
</gene>
<evidence type="ECO:0000256" key="2">
    <source>
        <dbReference type="ARBA" id="ARBA00002315"/>
    </source>
</evidence>
<dbReference type="Pfam" id="PF01676">
    <property type="entry name" value="Metalloenzyme"/>
    <property type="match status" value="1"/>
</dbReference>
<dbReference type="UniPathway" id="UPA00109">
    <property type="reaction ID" value="UER00186"/>
</dbReference>
<dbReference type="GO" id="GO:0006096">
    <property type="term" value="P:glycolytic process"/>
    <property type="evidence" value="ECO:0007669"/>
    <property type="project" value="UniProtKB-UniRule"/>
</dbReference>
<evidence type="ECO:0000313" key="17">
    <source>
        <dbReference type="EMBL" id="MDE4167495.1"/>
    </source>
</evidence>
<dbReference type="EMBL" id="CP015124">
    <property type="protein sequence ID" value="ANP36719.1"/>
    <property type="molecule type" value="Genomic_DNA"/>
</dbReference>
<reference evidence="17 19" key="2">
    <citation type="submission" date="2023-02" db="EMBL/GenBank/DDBJ databases">
        <title>Population genomics of bacteria associated with diatom.</title>
        <authorList>
            <person name="Xie J."/>
            <person name="Wang H."/>
        </authorList>
    </citation>
    <scope>NUCLEOTIDE SEQUENCE [LARGE SCALE GENOMIC DNA]</scope>
    <source>
        <strain evidence="17 19">PT47_8</strain>
    </source>
</reference>
<dbReference type="InterPro" id="IPR011258">
    <property type="entry name" value="BPG-indep_PGM_N"/>
</dbReference>
<feature type="binding site" evidence="9 12">
    <location>
        <begin position="158"/>
        <end position="159"/>
    </location>
    <ligand>
        <name>substrate</name>
    </ligand>
</feature>
<evidence type="ECO:0000256" key="1">
    <source>
        <dbReference type="ARBA" id="ARBA00000370"/>
    </source>
</evidence>
<keyword evidence="7 9" id="KW-0464">Manganese</keyword>
<dbReference type="InterPro" id="IPR036646">
    <property type="entry name" value="PGAM_B_sf"/>
</dbReference>
<dbReference type="NCBIfam" id="TIGR01307">
    <property type="entry name" value="pgm_bpd_ind"/>
    <property type="match status" value="1"/>
</dbReference>
<sequence length="510" mass="54511">MSRPKPVVPKPVVLCILDGWGAGEPGVANAPYLAKTPTFDAIMEKGPTARLITHGPDVGLPSGQMGNSEVGHTNIGAGRVVAMDLGQIDLAIEDGSFFDNAALQEFIAKLKKTGGAAHLMGLVSDGGVHGHITHILAAIKAIRDAGVPVWLHAVTDGRDVAPKSAFGYFEELKEKMPEGARVATVTGRYYAMDRDNRWERVKEAYDAMINGEGRAVRDAHDAVDHGYNQSETDEFISASVVSGYTGAQDGDGFFCLNFRADRAREILRAIGEPGFADFDTGPRPQWAGLLGMVEYSEGHNAYMTTCYPKAPIVNTLGEWVAKQGLTQFRLAETEKYPHVTFFLNGGKEEPEVGEDRYMPKSPKVATYDLQPEMSAPEVTEKFVEAIEKGYDLIVTNYANPDMVGHTGDIPAAIKACEAVDQGLAKVVAALEKAGGAMLVTADHGNCEVMIDPETGGAHTAHTTNLVPLALVGGPEGAKLRNGRLADLAPTLLELMGLPKPDEMTGESLLA</sequence>
<feature type="binding site" evidence="9 12">
    <location>
        <begin position="259"/>
        <end position="262"/>
    </location>
    <ligand>
        <name>substrate</name>
    </ligand>
</feature>
<dbReference type="InterPro" id="IPR006124">
    <property type="entry name" value="Metalloenzyme"/>
</dbReference>
<keyword evidence="8 9" id="KW-0413">Isomerase</keyword>
<evidence type="ECO:0000256" key="3">
    <source>
        <dbReference type="ARBA" id="ARBA00004798"/>
    </source>
</evidence>
<dbReference type="PANTHER" id="PTHR31637">
    <property type="entry name" value="2,3-BISPHOSPHOGLYCERATE-INDEPENDENT PHOSPHOGLYCERATE MUTASE"/>
    <property type="match status" value="1"/>
</dbReference>
<evidence type="ECO:0000256" key="12">
    <source>
        <dbReference type="PIRSR" id="PIRSR001492-2"/>
    </source>
</evidence>
<organism evidence="16 18">
    <name type="scientific">Phaeobacter gallaeciensis</name>
    <dbReference type="NCBI Taxonomy" id="60890"/>
    <lineage>
        <taxon>Bacteria</taxon>
        <taxon>Pseudomonadati</taxon>
        <taxon>Pseudomonadota</taxon>
        <taxon>Alphaproteobacteria</taxon>
        <taxon>Rhodobacterales</taxon>
        <taxon>Roseobacteraceae</taxon>
        <taxon>Phaeobacter</taxon>
    </lineage>
</organism>
<dbReference type="Gene3D" id="3.40.720.10">
    <property type="entry name" value="Alkaline Phosphatase, subunit A"/>
    <property type="match status" value="1"/>
</dbReference>
<dbReference type="Pfam" id="PF06415">
    <property type="entry name" value="iPGM_N"/>
    <property type="match status" value="1"/>
</dbReference>
<feature type="binding site" evidence="9 13">
    <location>
        <position position="443"/>
    </location>
    <ligand>
        <name>Mn(2+)</name>
        <dbReference type="ChEBI" id="CHEBI:29035"/>
        <label>2</label>
    </ligand>
</feature>
<comment type="function">
    <text evidence="2 9">Catalyzes the interconversion of 2-phosphoglycerate and 3-phosphoglycerate.</text>
</comment>
<dbReference type="FunFam" id="3.40.1450.10:FF:000002">
    <property type="entry name" value="2,3-bisphosphoglycerate-independent phosphoglycerate mutase"/>
    <property type="match status" value="1"/>
</dbReference>
<dbReference type="SUPFAM" id="SSF53649">
    <property type="entry name" value="Alkaline phosphatase-like"/>
    <property type="match status" value="1"/>
</dbReference>
<evidence type="ECO:0000256" key="5">
    <source>
        <dbReference type="ARBA" id="ARBA00022723"/>
    </source>
</evidence>
<feature type="domain" description="Metalloenzyme" evidence="14">
    <location>
        <begin position="10"/>
        <end position="498"/>
    </location>
</feature>
<dbReference type="GO" id="GO:0005737">
    <property type="term" value="C:cytoplasm"/>
    <property type="evidence" value="ECO:0007669"/>
    <property type="project" value="InterPro"/>
</dbReference>
<comment type="catalytic activity">
    <reaction evidence="1 9">
        <text>(2R)-2-phosphoglycerate = (2R)-3-phosphoglycerate</text>
        <dbReference type="Rhea" id="RHEA:15901"/>
        <dbReference type="ChEBI" id="CHEBI:58272"/>
        <dbReference type="ChEBI" id="CHEBI:58289"/>
        <dbReference type="EC" id="5.4.2.12"/>
    </reaction>
</comment>
<feature type="binding site" evidence="9 12">
    <location>
        <position position="194"/>
    </location>
    <ligand>
        <name>substrate</name>
    </ligand>
</feature>
<feature type="domain" description="BPG-independent PGAM N-terminal" evidence="15">
    <location>
        <begin position="88"/>
        <end position="297"/>
    </location>
</feature>
<evidence type="ECO:0000256" key="10">
    <source>
        <dbReference type="NCBIfam" id="TIGR01307"/>
    </source>
</evidence>
<dbReference type="InterPro" id="IPR017850">
    <property type="entry name" value="Alkaline_phosphatase_core_sf"/>
</dbReference>
<feature type="binding site" evidence="9 12">
    <location>
        <position position="129"/>
    </location>
    <ligand>
        <name>substrate</name>
    </ligand>
</feature>
<evidence type="ECO:0000256" key="8">
    <source>
        <dbReference type="ARBA" id="ARBA00023235"/>
    </source>
</evidence>
<evidence type="ECO:0000256" key="4">
    <source>
        <dbReference type="ARBA" id="ARBA00008819"/>
    </source>
</evidence>
<feature type="binding site" evidence="9 13">
    <location>
        <position position="401"/>
    </location>
    <ligand>
        <name>Mn(2+)</name>
        <dbReference type="ChEBI" id="CHEBI:29035"/>
        <label>1</label>
    </ligand>
</feature>
<feature type="binding site" evidence="9 12">
    <location>
        <position position="335"/>
    </location>
    <ligand>
        <name>substrate</name>
    </ligand>
</feature>
<protein>
    <recommendedName>
        <fullName evidence="9 10">2,3-bisphosphoglycerate-independent phosphoglycerate mutase</fullName>
        <shortName evidence="9">BPG-independent PGAM</shortName>
        <shortName evidence="9">Phosphoglyceromutase</shortName>
        <shortName evidence="9">iPGM</shortName>
        <ecNumber evidence="9 10">5.4.2.12</ecNumber>
    </recommendedName>
</protein>
<evidence type="ECO:0000313" key="16">
    <source>
        <dbReference type="EMBL" id="ANP36719.1"/>
    </source>
</evidence>
<proteinExistence type="inferred from homology"/>
<dbReference type="OrthoDB" id="9800863at2"/>
<comment type="subunit">
    <text evidence="9">Monomer.</text>
</comment>
<dbReference type="PIRSF" id="PIRSF001492">
    <property type="entry name" value="IPGAM"/>
    <property type="match status" value="1"/>
</dbReference>
<dbReference type="AlphaFoldDB" id="A0A1B0ZRB3"/>
<feature type="binding site" evidence="9 13">
    <location>
        <position position="405"/>
    </location>
    <ligand>
        <name>Mn(2+)</name>
        <dbReference type="ChEBI" id="CHEBI:29035"/>
        <label>1</label>
    </ligand>
</feature>
<keyword evidence="18" id="KW-1185">Reference proteome</keyword>
<evidence type="ECO:0000259" key="14">
    <source>
        <dbReference type="Pfam" id="PF01676"/>
    </source>
</evidence>
<dbReference type="GO" id="GO:0006007">
    <property type="term" value="P:glucose catabolic process"/>
    <property type="evidence" value="ECO:0007669"/>
    <property type="project" value="InterPro"/>
</dbReference>
<evidence type="ECO:0000256" key="6">
    <source>
        <dbReference type="ARBA" id="ARBA00023152"/>
    </source>
</evidence>
<evidence type="ECO:0000313" key="18">
    <source>
        <dbReference type="Proteomes" id="UP000092565"/>
    </source>
</evidence>
<dbReference type="GO" id="GO:0030145">
    <property type="term" value="F:manganese ion binding"/>
    <property type="evidence" value="ECO:0007669"/>
    <property type="project" value="UniProtKB-UniRule"/>
</dbReference>
<dbReference type="HAMAP" id="MF_01038">
    <property type="entry name" value="GpmI"/>
    <property type="match status" value="1"/>
</dbReference>
<evidence type="ECO:0000256" key="7">
    <source>
        <dbReference type="ARBA" id="ARBA00023211"/>
    </source>
</evidence>
<feature type="binding site" evidence="9 12">
    <location>
        <position position="188"/>
    </location>
    <ligand>
        <name>substrate</name>
    </ligand>
</feature>
<dbReference type="PANTHER" id="PTHR31637:SF0">
    <property type="entry name" value="2,3-BISPHOSPHOGLYCERATE-INDEPENDENT PHOSPHOGLYCERATE MUTASE"/>
    <property type="match status" value="1"/>
</dbReference>
<dbReference type="Proteomes" id="UP000092565">
    <property type="component" value="Chromosome"/>
</dbReference>